<evidence type="ECO:0000256" key="3">
    <source>
        <dbReference type="ARBA" id="ARBA00022900"/>
    </source>
</evidence>
<dbReference type="InterPro" id="IPR036186">
    <property type="entry name" value="Serpin_sf"/>
</dbReference>
<accession>A0A481MQK4</accession>
<dbReference type="PANTHER" id="PTHR11461:SF211">
    <property type="entry name" value="GH10112P-RELATED"/>
    <property type="match status" value="1"/>
</dbReference>
<evidence type="ECO:0000256" key="4">
    <source>
        <dbReference type="RuleBase" id="RU000411"/>
    </source>
</evidence>
<name>A0A481MQK4_9HEMI</name>
<dbReference type="Gene3D" id="3.30.497.10">
    <property type="entry name" value="Antithrombin, subunit I, domain 2"/>
    <property type="match status" value="1"/>
</dbReference>
<dbReference type="Gene3D" id="2.30.39.10">
    <property type="entry name" value="Alpha-1-antitrypsin, domain 1"/>
    <property type="match status" value="1"/>
</dbReference>
<comment type="similarity">
    <text evidence="1 4">Belongs to the serpin family.</text>
</comment>
<dbReference type="AlphaFoldDB" id="A0A481MQK4"/>
<dbReference type="SMART" id="SM00093">
    <property type="entry name" value="SERPIN"/>
    <property type="match status" value="1"/>
</dbReference>
<reference evidence="6" key="1">
    <citation type="journal article" date="2019" name="Proc. Natl. Acad. Sci. U.S.A.">
        <title>Exaggeration and cooption of innate immunity for social defense.</title>
        <authorList>
            <person name="Kutsukake M."/>
            <person name="Moriyama M."/>
            <person name="Shigenobu S."/>
            <person name="Meng X.-Y."/>
            <person name="Nikoh N."/>
            <person name="Noda C."/>
            <person name="Kobayashi S."/>
            <person name="Fukatsu T."/>
        </authorList>
    </citation>
    <scope>NUCLEOTIDE SEQUENCE</scope>
</reference>
<evidence type="ECO:0000259" key="5">
    <source>
        <dbReference type="SMART" id="SM00093"/>
    </source>
</evidence>
<dbReference type="CDD" id="cd00172">
    <property type="entry name" value="serpin"/>
    <property type="match status" value="1"/>
</dbReference>
<dbReference type="GO" id="GO:0004867">
    <property type="term" value="F:serine-type endopeptidase inhibitor activity"/>
    <property type="evidence" value="ECO:0007669"/>
    <property type="project" value="UniProtKB-KW"/>
</dbReference>
<dbReference type="GO" id="GO:0005615">
    <property type="term" value="C:extracellular space"/>
    <property type="evidence" value="ECO:0007669"/>
    <property type="project" value="InterPro"/>
</dbReference>
<dbReference type="SUPFAM" id="SSF56574">
    <property type="entry name" value="Serpins"/>
    <property type="match status" value="1"/>
</dbReference>
<sequence length="374" mass="42390">MTSNLEALSLANHNFSFSLYNELAKNETGNLFYSPFSIHVIMFMASIGAASKTFDEMIATIHLNKTTHSLDAYKQLLDDLIGEMDNLKIATGMFVDTTFNVKESFVNNSNTYLKSSMEKLNFNNDPEAQRQFINNWVLGKTNNKIKDLFPAGSITEGTSLVLANAIHFKSGWEHKFNDAVDEPFFLTPSQHVTVKMMTLKHDLMYYHDDELKFAAIELPYEHHVFKMMILLPDAKDGLKNLENNFSKINLHDISKKMSKYHVTVKLPRFKLEQTLQLKETLSNLGCPTMFSSEANFFNIVEGGKLQVSKVVHKAYVDVDEKGTEAAAATGTVMMFASYEYQSPHNANFIADHPFVFSIMSISQHVLFMGRLTNL</sequence>
<dbReference type="PANTHER" id="PTHR11461">
    <property type="entry name" value="SERINE PROTEASE INHIBITOR, SERPIN"/>
    <property type="match status" value="1"/>
</dbReference>
<keyword evidence="2" id="KW-0646">Protease inhibitor</keyword>
<evidence type="ECO:0000313" key="6">
    <source>
        <dbReference type="EMBL" id="LAC19450.1"/>
    </source>
</evidence>
<feature type="domain" description="Serpin" evidence="5">
    <location>
        <begin position="17"/>
        <end position="374"/>
    </location>
</feature>
<evidence type="ECO:0000256" key="1">
    <source>
        <dbReference type="ARBA" id="ARBA00009500"/>
    </source>
</evidence>
<keyword evidence="3" id="KW-0722">Serine protease inhibitor</keyword>
<dbReference type="InterPro" id="IPR042185">
    <property type="entry name" value="Serpin_sf_2"/>
</dbReference>
<dbReference type="InterPro" id="IPR023795">
    <property type="entry name" value="Serpin_CS"/>
</dbReference>
<evidence type="ECO:0000256" key="2">
    <source>
        <dbReference type="ARBA" id="ARBA00022690"/>
    </source>
</evidence>
<dbReference type="InterPro" id="IPR042178">
    <property type="entry name" value="Serpin_sf_1"/>
</dbReference>
<dbReference type="Pfam" id="PF00079">
    <property type="entry name" value="Serpin"/>
    <property type="match status" value="1"/>
</dbReference>
<dbReference type="PROSITE" id="PS00284">
    <property type="entry name" value="SERPIN"/>
    <property type="match status" value="1"/>
</dbReference>
<proteinExistence type="evidence at transcript level"/>
<dbReference type="InterPro" id="IPR023796">
    <property type="entry name" value="Serpin_dom"/>
</dbReference>
<protein>
    <submittedName>
        <fullName evidence="6">Serpin</fullName>
    </submittedName>
</protein>
<dbReference type="EMBL" id="IAEA01000009">
    <property type="protein sequence ID" value="LAC19450.1"/>
    <property type="molecule type" value="mRNA"/>
</dbReference>
<dbReference type="InterPro" id="IPR000215">
    <property type="entry name" value="Serpin_fam"/>
</dbReference>
<organism evidence="6">
    <name type="scientific">Nipponaphis monzeni</name>
    <dbReference type="NCBI Taxonomy" id="196483"/>
    <lineage>
        <taxon>Eukaryota</taxon>
        <taxon>Metazoa</taxon>
        <taxon>Ecdysozoa</taxon>
        <taxon>Arthropoda</taxon>
        <taxon>Hexapoda</taxon>
        <taxon>Insecta</taxon>
        <taxon>Pterygota</taxon>
        <taxon>Neoptera</taxon>
        <taxon>Paraneoptera</taxon>
        <taxon>Hemiptera</taxon>
        <taxon>Sternorrhyncha</taxon>
        <taxon>Aphidomorpha</taxon>
        <taxon>Aphidoidea</taxon>
        <taxon>Hormaphididae</taxon>
        <taxon>Nipponaphidini</taxon>
        <taxon>Nipponaphis</taxon>
    </lineage>
</organism>